<feature type="region of interest" description="Disordered" evidence="5">
    <location>
        <begin position="36"/>
        <end position="81"/>
    </location>
</feature>
<keyword evidence="9" id="KW-1185">Reference proteome</keyword>
<comment type="subcellular location">
    <subcellularLocation>
        <location evidence="1">Membrane</location>
        <topology evidence="1">Multi-pass membrane protein</topology>
    </subcellularLocation>
</comment>
<evidence type="ECO:0000256" key="4">
    <source>
        <dbReference type="ARBA" id="ARBA00023136"/>
    </source>
</evidence>
<dbReference type="GO" id="GO:0005886">
    <property type="term" value="C:plasma membrane"/>
    <property type="evidence" value="ECO:0007669"/>
    <property type="project" value="TreeGrafter"/>
</dbReference>
<reference evidence="8" key="1">
    <citation type="submission" date="2020-04" db="EMBL/GenBank/DDBJ databases">
        <title>Analysis of mating type loci in Filobasidium floriforme.</title>
        <authorList>
            <person name="Nowrousian M."/>
        </authorList>
    </citation>
    <scope>NUCLEOTIDE SEQUENCE</scope>
    <source>
        <strain evidence="8">CBS 6242</strain>
    </source>
</reference>
<name>A0A8K0JRH5_9TREE</name>
<dbReference type="Proteomes" id="UP000812966">
    <property type="component" value="Unassembled WGS sequence"/>
</dbReference>
<keyword evidence="4 6" id="KW-0472">Membrane</keyword>
<dbReference type="CDD" id="cd17323">
    <property type="entry name" value="MFS_Tpo1_MDR_like"/>
    <property type="match status" value="1"/>
</dbReference>
<evidence type="ECO:0000256" key="1">
    <source>
        <dbReference type="ARBA" id="ARBA00004141"/>
    </source>
</evidence>
<keyword evidence="3 6" id="KW-1133">Transmembrane helix</keyword>
<dbReference type="InterPro" id="IPR020846">
    <property type="entry name" value="MFS_dom"/>
</dbReference>
<feature type="transmembrane region" description="Helical" evidence="6">
    <location>
        <begin position="271"/>
        <end position="293"/>
    </location>
</feature>
<evidence type="ECO:0000256" key="6">
    <source>
        <dbReference type="SAM" id="Phobius"/>
    </source>
</evidence>
<dbReference type="InterPro" id="IPR036259">
    <property type="entry name" value="MFS_trans_sf"/>
</dbReference>
<feature type="domain" description="Major facilitator superfamily (MFS) profile" evidence="7">
    <location>
        <begin position="143"/>
        <end position="557"/>
    </location>
</feature>
<gene>
    <name evidence="8" type="ORF">FFLO_00730</name>
</gene>
<dbReference type="GO" id="GO:0022857">
    <property type="term" value="F:transmembrane transporter activity"/>
    <property type="evidence" value="ECO:0007669"/>
    <property type="project" value="InterPro"/>
</dbReference>
<feature type="transmembrane region" description="Helical" evidence="6">
    <location>
        <begin position="362"/>
        <end position="380"/>
    </location>
</feature>
<feature type="transmembrane region" description="Helical" evidence="6">
    <location>
        <begin position="472"/>
        <end position="492"/>
    </location>
</feature>
<feature type="transmembrane region" description="Helical" evidence="6">
    <location>
        <begin position="512"/>
        <end position="530"/>
    </location>
</feature>
<dbReference type="PROSITE" id="PS50850">
    <property type="entry name" value="MFS"/>
    <property type="match status" value="1"/>
</dbReference>
<feature type="transmembrane region" description="Helical" evidence="6">
    <location>
        <begin position="177"/>
        <end position="197"/>
    </location>
</feature>
<dbReference type="SUPFAM" id="SSF103473">
    <property type="entry name" value="MFS general substrate transporter"/>
    <property type="match status" value="1"/>
</dbReference>
<evidence type="ECO:0000313" key="9">
    <source>
        <dbReference type="Proteomes" id="UP000812966"/>
    </source>
</evidence>
<dbReference type="Gene3D" id="1.20.1720.10">
    <property type="entry name" value="Multidrug resistance protein D"/>
    <property type="match status" value="1"/>
</dbReference>
<dbReference type="InterPro" id="IPR011701">
    <property type="entry name" value="MFS"/>
</dbReference>
<feature type="transmembrane region" description="Helical" evidence="6">
    <location>
        <begin position="536"/>
        <end position="556"/>
    </location>
</feature>
<proteinExistence type="predicted"/>
<comment type="caution">
    <text evidence="8">The sequence shown here is derived from an EMBL/GenBank/DDBJ whole genome shotgun (WGS) entry which is preliminary data.</text>
</comment>
<evidence type="ECO:0000256" key="2">
    <source>
        <dbReference type="ARBA" id="ARBA00022692"/>
    </source>
</evidence>
<dbReference type="PANTHER" id="PTHR23502:SF64">
    <property type="entry name" value="TRANSPORTER, PUTATIVE (AFU_ORTHOLOGUE AFUA_3G11760)-RELATED"/>
    <property type="match status" value="1"/>
</dbReference>
<evidence type="ECO:0000313" key="8">
    <source>
        <dbReference type="EMBL" id="KAG7571378.1"/>
    </source>
</evidence>
<evidence type="ECO:0000256" key="3">
    <source>
        <dbReference type="ARBA" id="ARBA00022989"/>
    </source>
</evidence>
<dbReference type="EMBL" id="JABELV010000008">
    <property type="protein sequence ID" value="KAG7571378.1"/>
    <property type="molecule type" value="Genomic_DNA"/>
</dbReference>
<accession>A0A8K0JRH5</accession>
<feature type="transmembrane region" description="Helical" evidence="6">
    <location>
        <begin position="299"/>
        <end position="319"/>
    </location>
</feature>
<dbReference type="Pfam" id="PF07690">
    <property type="entry name" value="MFS_1"/>
    <property type="match status" value="1"/>
</dbReference>
<feature type="transmembrane region" description="Helical" evidence="6">
    <location>
        <begin position="142"/>
        <end position="165"/>
    </location>
</feature>
<dbReference type="AlphaFoldDB" id="A0A8K0JRH5"/>
<evidence type="ECO:0000259" key="7">
    <source>
        <dbReference type="PROSITE" id="PS50850"/>
    </source>
</evidence>
<feature type="transmembrane region" description="Helical" evidence="6">
    <location>
        <begin position="438"/>
        <end position="460"/>
    </location>
</feature>
<protein>
    <recommendedName>
        <fullName evidence="7">Major facilitator superfamily (MFS) profile domain-containing protein</fullName>
    </recommendedName>
</protein>
<sequence length="585" mass="63672">MLRAPGRNMSRLAVLHRLGTWFRTKHRALKSSAIEQPSIDPTVPADQARKSRLDIPPTVDTPMTRSIMHKRDDPETASTSPTLINSLPLIKAVSHGVEEAVDKEKAMQEIEAERGEYPGDEGDGGEKEPDVYDRFPKSKKRIILFIVSYAAFLGPVTSSCFMPSIPQIASDLSTSEVVIGYTVAIFIFTIGAAPLVWSTLSGFYGRRVIYLWSIPIYVASSIGVARCNSVGALIGTRVLQAIGSSAVLAVGSGSIGDIYRPIERARAMSGFYAGVVLGPALSPIIAGLFQEYTAQTWRSMQYCLTGFGALALVLIYFFLPETWHGETPHAKACREKGKKFIIHRFNPLSSVALLRWPNVACISFNSSAVMICTYAVMVPLSKDNKRRYRLDNAAILGALYLAPGMGNLVGSRIAGIHADHTVRKWLDKRGFRRPEDRLYATLLGALFVMPASLLIAGWLIQTGAGGMGPPLVFLFFNGVGLMQVLTPSNVYLVDASQTRSAEAIAINNFVRYTFAAGASAGALPCINAIGTGWTNTIAAIIGYIGAGLILLTLRYGDNWRQSANERYGITYKEADECQKASEENK</sequence>
<keyword evidence="2 6" id="KW-0812">Transmembrane</keyword>
<feature type="transmembrane region" description="Helical" evidence="6">
    <location>
        <begin position="209"/>
        <end position="226"/>
    </location>
</feature>
<dbReference type="PANTHER" id="PTHR23502">
    <property type="entry name" value="MAJOR FACILITATOR SUPERFAMILY"/>
    <property type="match status" value="1"/>
</dbReference>
<evidence type="ECO:0000256" key="5">
    <source>
        <dbReference type="SAM" id="MobiDB-lite"/>
    </source>
</evidence>
<organism evidence="8 9">
    <name type="scientific">Filobasidium floriforme</name>
    <dbReference type="NCBI Taxonomy" id="5210"/>
    <lineage>
        <taxon>Eukaryota</taxon>
        <taxon>Fungi</taxon>
        <taxon>Dikarya</taxon>
        <taxon>Basidiomycota</taxon>
        <taxon>Agaricomycotina</taxon>
        <taxon>Tremellomycetes</taxon>
        <taxon>Filobasidiales</taxon>
        <taxon>Filobasidiaceae</taxon>
        <taxon>Filobasidium</taxon>
    </lineage>
</organism>